<feature type="coiled-coil region" evidence="6">
    <location>
        <begin position="301"/>
        <end position="333"/>
    </location>
</feature>
<evidence type="ECO:0000256" key="2">
    <source>
        <dbReference type="ARBA" id="ARBA00022452"/>
    </source>
</evidence>
<accession>A0ABW0U956</accession>
<evidence type="ECO:0000313" key="9">
    <source>
        <dbReference type="Proteomes" id="UP001596143"/>
    </source>
</evidence>
<evidence type="ECO:0000256" key="5">
    <source>
        <dbReference type="ARBA" id="ARBA00023237"/>
    </source>
</evidence>
<proteinExistence type="predicted"/>
<reference evidence="9" key="1">
    <citation type="journal article" date="2019" name="Int. J. Syst. Evol. Microbiol.">
        <title>The Global Catalogue of Microorganisms (GCM) 10K type strain sequencing project: providing services to taxonomists for standard genome sequencing and annotation.</title>
        <authorList>
            <consortium name="The Broad Institute Genomics Platform"/>
            <consortium name="The Broad Institute Genome Sequencing Center for Infectious Disease"/>
            <person name="Wu L."/>
            <person name="Ma J."/>
        </authorList>
    </citation>
    <scope>NUCLEOTIDE SEQUENCE [LARGE SCALE GENOMIC DNA]</scope>
    <source>
        <strain evidence="9">CGMCC 1.15790</strain>
    </source>
</reference>
<name>A0ABW0U956_9BACI</name>
<dbReference type="Proteomes" id="UP001596143">
    <property type="component" value="Unassembled WGS sequence"/>
</dbReference>
<feature type="coiled-coil region" evidence="6">
    <location>
        <begin position="21"/>
        <end position="236"/>
    </location>
</feature>
<evidence type="ECO:0000256" key="6">
    <source>
        <dbReference type="SAM" id="Coils"/>
    </source>
</evidence>
<protein>
    <submittedName>
        <fullName evidence="8">TolC family protein</fullName>
    </submittedName>
</protein>
<evidence type="ECO:0000256" key="3">
    <source>
        <dbReference type="ARBA" id="ARBA00022692"/>
    </source>
</evidence>
<keyword evidence="5" id="KW-0998">Cell outer membrane</keyword>
<feature type="chain" id="PRO_5045574621" evidence="7">
    <location>
        <begin position="25"/>
        <end position="426"/>
    </location>
</feature>
<keyword evidence="6" id="KW-0175">Coiled coil</keyword>
<evidence type="ECO:0000256" key="7">
    <source>
        <dbReference type="SAM" id="SignalP"/>
    </source>
</evidence>
<feature type="signal peptide" evidence="7">
    <location>
        <begin position="1"/>
        <end position="24"/>
    </location>
</feature>
<keyword evidence="7" id="KW-0732">Signal</keyword>
<evidence type="ECO:0000256" key="4">
    <source>
        <dbReference type="ARBA" id="ARBA00023136"/>
    </source>
</evidence>
<keyword evidence="3" id="KW-0812">Transmembrane</keyword>
<organism evidence="8 9">
    <name type="scientific">Aliibacillus thermotolerans</name>
    <dbReference type="NCBI Taxonomy" id="1834418"/>
    <lineage>
        <taxon>Bacteria</taxon>
        <taxon>Bacillati</taxon>
        <taxon>Bacillota</taxon>
        <taxon>Bacilli</taxon>
        <taxon>Bacillales</taxon>
        <taxon>Bacillaceae</taxon>
        <taxon>Aliibacillus</taxon>
    </lineage>
</organism>
<keyword evidence="4" id="KW-0472">Membrane</keyword>
<dbReference type="PANTHER" id="PTHR30026">
    <property type="entry name" value="OUTER MEMBRANE PROTEIN TOLC"/>
    <property type="match status" value="1"/>
</dbReference>
<evidence type="ECO:0000313" key="8">
    <source>
        <dbReference type="EMBL" id="MFC5629673.1"/>
    </source>
</evidence>
<evidence type="ECO:0000256" key="1">
    <source>
        <dbReference type="ARBA" id="ARBA00004442"/>
    </source>
</evidence>
<dbReference type="EMBL" id="JBHSPF010000067">
    <property type="protein sequence ID" value="MFC5629673.1"/>
    <property type="molecule type" value="Genomic_DNA"/>
</dbReference>
<dbReference type="Gene3D" id="1.20.1600.10">
    <property type="entry name" value="Outer membrane efflux proteins (OEP)"/>
    <property type="match status" value="1"/>
</dbReference>
<dbReference type="PANTHER" id="PTHR30026:SF20">
    <property type="entry name" value="OUTER MEMBRANE PROTEIN TOLC"/>
    <property type="match status" value="1"/>
</dbReference>
<comment type="caution">
    <text evidence="8">The sequence shown here is derived from an EMBL/GenBank/DDBJ whole genome shotgun (WGS) entry which is preliminary data.</text>
</comment>
<dbReference type="RefSeq" id="WP_377902123.1">
    <property type="nucleotide sequence ID" value="NZ_JBHSPF010000067.1"/>
</dbReference>
<keyword evidence="9" id="KW-1185">Reference proteome</keyword>
<sequence length="426" mass="49497">MKRKTTAGIATLFLMSGIVPVAVAEEQIEEEASQEEEQAQEEEELIETLTLEDAIQYAMDENTSLLLLDYRLQHLQSQVNELNHDQRDLARDIEDLEDSMSDLRDKQRETGQNTFQTRYQIQQQIDQLEDTLEELEDAYKELTSNQVSFEYQQEEAEESTKLATTSTFMGIVMKEEQLSFLKKALETEQQRVKNAQKRYEIGVDSRNDFHTAQRELTRMKFEIEQLEREIENDVSAFALDIGIVYHPDLQLEPPSVEELTIIEQEIDTEELIENSYQMKQAKEALALAEYNQEQAYEDSDASSYEREQADLQVQIEKENINQLKMDLTNAIDELFLEAAQQYDAVMNARYELDYAEEDTYFLSRQWEVGLLPKAEYELAQLQVEQAQFEYDMAKYQYFLLAQQIESLKNGIIPTSTGNGGRNGFSL</sequence>
<dbReference type="SUPFAM" id="SSF56954">
    <property type="entry name" value="Outer membrane efflux proteins (OEP)"/>
    <property type="match status" value="1"/>
</dbReference>
<comment type="subcellular location">
    <subcellularLocation>
        <location evidence="1">Cell outer membrane</location>
    </subcellularLocation>
</comment>
<dbReference type="InterPro" id="IPR051906">
    <property type="entry name" value="TolC-like"/>
</dbReference>
<gene>
    <name evidence="8" type="ORF">ACFPTR_12505</name>
</gene>
<keyword evidence="2" id="KW-1134">Transmembrane beta strand</keyword>